<evidence type="ECO:0000313" key="3">
    <source>
        <dbReference type="EMBL" id="MBP2033226.1"/>
    </source>
</evidence>
<dbReference type="PANTHER" id="PTHR43484:SF1">
    <property type="entry name" value="FLAGELLAR MOTOR SWITCH PROTEIN FLIN"/>
    <property type="match status" value="1"/>
</dbReference>
<keyword evidence="4" id="KW-1185">Reference proteome</keyword>
<sequence length="60" mass="6548">MDYNSLTSIQIDALKEVANIGTGNAATALSQLLNKKVDMNVPFINIVPLEKIFNRSKLGN</sequence>
<dbReference type="Gene3D" id="3.40.1550.10">
    <property type="entry name" value="CheC-like"/>
    <property type="match status" value="1"/>
</dbReference>
<comment type="caution">
    <text evidence="3">The sequence shown here is derived from an EMBL/GenBank/DDBJ whole genome shotgun (WGS) entry which is preliminary data.</text>
</comment>
<dbReference type="InterPro" id="IPR028976">
    <property type="entry name" value="CheC-like_sf"/>
</dbReference>
<proteinExistence type="predicted"/>
<name>A0ABS4KT53_9CLOT</name>
<reference evidence="3 4" key="1">
    <citation type="submission" date="2021-03" db="EMBL/GenBank/DDBJ databases">
        <title>Genomic Encyclopedia of Type Strains, Phase IV (KMG-IV): sequencing the most valuable type-strain genomes for metagenomic binning, comparative biology and taxonomic classification.</title>
        <authorList>
            <person name="Goeker M."/>
        </authorList>
    </citation>
    <scope>NUCLEOTIDE SEQUENCE [LARGE SCALE GENOMIC DNA]</scope>
    <source>
        <strain evidence="3 4">DSM 28783</strain>
    </source>
</reference>
<gene>
    <name evidence="3" type="ORF">J2Z42_001929</name>
</gene>
<dbReference type="InterPro" id="IPR051469">
    <property type="entry name" value="FliN/MopA/SpaO"/>
</dbReference>
<evidence type="ECO:0000313" key="4">
    <source>
        <dbReference type="Proteomes" id="UP001519307"/>
    </source>
</evidence>
<evidence type="ECO:0000256" key="1">
    <source>
        <dbReference type="ARBA" id="ARBA00022500"/>
    </source>
</evidence>
<dbReference type="EMBL" id="JAGGLM010000012">
    <property type="protein sequence ID" value="MBP2033226.1"/>
    <property type="molecule type" value="Genomic_DNA"/>
</dbReference>
<dbReference type="PANTHER" id="PTHR43484">
    <property type="match status" value="1"/>
</dbReference>
<dbReference type="Pfam" id="PF04509">
    <property type="entry name" value="CheC"/>
    <property type="match status" value="1"/>
</dbReference>
<dbReference type="SUPFAM" id="SSF103039">
    <property type="entry name" value="CheC-like"/>
    <property type="match status" value="1"/>
</dbReference>
<evidence type="ECO:0000259" key="2">
    <source>
        <dbReference type="Pfam" id="PF04509"/>
    </source>
</evidence>
<protein>
    <submittedName>
        <fullName evidence="3">Chemotaxis protein CheY-P-specific phosphatase CheC</fullName>
    </submittedName>
</protein>
<dbReference type="InterPro" id="IPR007597">
    <property type="entry name" value="CheC"/>
</dbReference>
<keyword evidence="1" id="KW-0145">Chemotaxis</keyword>
<dbReference type="Proteomes" id="UP001519307">
    <property type="component" value="Unassembled WGS sequence"/>
</dbReference>
<feature type="domain" description="CheC-like protein" evidence="2">
    <location>
        <begin position="9"/>
        <end position="46"/>
    </location>
</feature>
<organism evidence="3 4">
    <name type="scientific">Clostridium algifaecis</name>
    <dbReference type="NCBI Taxonomy" id="1472040"/>
    <lineage>
        <taxon>Bacteria</taxon>
        <taxon>Bacillati</taxon>
        <taxon>Bacillota</taxon>
        <taxon>Clostridia</taxon>
        <taxon>Eubacteriales</taxon>
        <taxon>Clostridiaceae</taxon>
        <taxon>Clostridium</taxon>
    </lineage>
</organism>
<accession>A0ABS4KT53</accession>